<dbReference type="NCBIfam" id="TIGR02386">
    <property type="entry name" value="rpoC_TIGR"/>
    <property type="match status" value="1"/>
</dbReference>
<feature type="binding site" evidence="7">
    <location>
        <position position="78"/>
    </location>
    <ligand>
        <name>Zn(2+)</name>
        <dbReference type="ChEBI" id="CHEBI:29105"/>
        <label>1</label>
    </ligand>
</feature>
<keyword evidence="3 7" id="KW-0548">Nucleotidyltransferase</keyword>
<dbReference type="PANTHER" id="PTHR19376:SF54">
    <property type="entry name" value="DNA-DIRECTED RNA POLYMERASE SUBUNIT BETA"/>
    <property type="match status" value="1"/>
</dbReference>
<organism evidence="10 11">
    <name type="scientific">Candidatus Jorgensenbacteria bacterium GWA1_54_12</name>
    <dbReference type="NCBI Taxonomy" id="1798468"/>
    <lineage>
        <taxon>Bacteria</taxon>
        <taxon>Candidatus Joergenseniibacteriota</taxon>
    </lineage>
</organism>
<evidence type="ECO:0000256" key="7">
    <source>
        <dbReference type="HAMAP-Rule" id="MF_01322"/>
    </source>
</evidence>
<keyword evidence="5 7" id="KW-0804">Transcription</keyword>
<name>A0A1F6BLF5_9BACT</name>
<dbReference type="Gene3D" id="4.10.860.120">
    <property type="entry name" value="RNA polymerase II, clamp domain"/>
    <property type="match status" value="1"/>
</dbReference>
<evidence type="ECO:0000313" key="11">
    <source>
        <dbReference type="Proteomes" id="UP000176273"/>
    </source>
</evidence>
<comment type="function">
    <text evidence="7 8">DNA-dependent RNA polymerase catalyzes the transcription of DNA into RNA using the four ribonucleoside triphosphates as substrates.</text>
</comment>
<dbReference type="PANTHER" id="PTHR19376">
    <property type="entry name" value="DNA-DIRECTED RNA POLYMERASE"/>
    <property type="match status" value="1"/>
</dbReference>
<dbReference type="Pfam" id="PF04983">
    <property type="entry name" value="RNA_pol_Rpb1_3"/>
    <property type="match status" value="1"/>
</dbReference>
<dbReference type="GO" id="GO:0003899">
    <property type="term" value="F:DNA-directed RNA polymerase activity"/>
    <property type="evidence" value="ECO:0007669"/>
    <property type="project" value="UniProtKB-UniRule"/>
</dbReference>
<evidence type="ECO:0000256" key="6">
    <source>
        <dbReference type="ARBA" id="ARBA00048552"/>
    </source>
</evidence>
<comment type="catalytic activity">
    <reaction evidence="6 7 8">
        <text>RNA(n) + a ribonucleoside 5'-triphosphate = RNA(n+1) + diphosphate</text>
        <dbReference type="Rhea" id="RHEA:21248"/>
        <dbReference type="Rhea" id="RHEA-COMP:14527"/>
        <dbReference type="Rhea" id="RHEA-COMP:17342"/>
        <dbReference type="ChEBI" id="CHEBI:33019"/>
        <dbReference type="ChEBI" id="CHEBI:61557"/>
        <dbReference type="ChEBI" id="CHEBI:140395"/>
        <dbReference type="EC" id="2.7.7.6"/>
    </reaction>
</comment>
<dbReference type="STRING" id="1798468.A2110_02015"/>
<keyword evidence="7" id="KW-0460">Magnesium</keyword>
<dbReference type="EC" id="2.7.7.6" evidence="7"/>
<feature type="binding site" evidence="7">
    <location>
        <position position="897"/>
    </location>
    <ligand>
        <name>Zn(2+)</name>
        <dbReference type="ChEBI" id="CHEBI:29105"/>
        <label>2</label>
    </ligand>
</feature>
<dbReference type="GO" id="GO:0003677">
    <property type="term" value="F:DNA binding"/>
    <property type="evidence" value="ECO:0007669"/>
    <property type="project" value="UniProtKB-UniRule"/>
</dbReference>
<dbReference type="Proteomes" id="UP000176273">
    <property type="component" value="Unassembled WGS sequence"/>
</dbReference>
<keyword evidence="1 7" id="KW-0240">DNA-directed RNA polymerase</keyword>
<evidence type="ECO:0000256" key="3">
    <source>
        <dbReference type="ARBA" id="ARBA00022695"/>
    </source>
</evidence>
<feature type="binding site" evidence="7">
    <location>
        <position position="894"/>
    </location>
    <ligand>
        <name>Zn(2+)</name>
        <dbReference type="ChEBI" id="CHEBI:29105"/>
        <label>2</label>
    </ligand>
</feature>
<gene>
    <name evidence="7" type="primary">rpoC</name>
    <name evidence="10" type="ORF">A2110_02015</name>
</gene>
<feature type="binding site" evidence="7">
    <location>
        <position position="490"/>
    </location>
    <ligand>
        <name>Mg(2+)</name>
        <dbReference type="ChEBI" id="CHEBI:18420"/>
    </ligand>
</feature>
<comment type="cofactor">
    <cofactor evidence="7">
        <name>Mg(2+)</name>
        <dbReference type="ChEBI" id="CHEBI:18420"/>
    </cofactor>
    <text evidence="7">Binds 1 Mg(2+) ion per subunit.</text>
</comment>
<proteinExistence type="inferred from homology"/>
<dbReference type="CDD" id="cd02655">
    <property type="entry name" value="RNAP_beta'_C"/>
    <property type="match status" value="1"/>
</dbReference>
<dbReference type="InterPro" id="IPR042102">
    <property type="entry name" value="RNA_pol_Rpb1_3_sf"/>
</dbReference>
<dbReference type="AlphaFoldDB" id="A0A1F6BLF5"/>
<dbReference type="InterPro" id="IPR007083">
    <property type="entry name" value="RNA_pol_Rpb1_4"/>
</dbReference>
<feature type="binding site" evidence="7">
    <location>
        <position position="62"/>
    </location>
    <ligand>
        <name>Zn(2+)</name>
        <dbReference type="ChEBI" id="CHEBI:29105"/>
        <label>1</label>
    </ligand>
</feature>
<dbReference type="InterPro" id="IPR044893">
    <property type="entry name" value="RNA_pol_Rpb1_clamp_domain"/>
</dbReference>
<dbReference type="InterPro" id="IPR007080">
    <property type="entry name" value="RNA_pol_Rpb1_1"/>
</dbReference>
<comment type="similarity">
    <text evidence="7 8">Belongs to the RNA polymerase beta' chain family.</text>
</comment>
<dbReference type="Gene3D" id="2.40.40.20">
    <property type="match status" value="1"/>
</dbReference>
<reference evidence="10 11" key="1">
    <citation type="journal article" date="2016" name="Nat. Commun.">
        <title>Thousands of microbial genomes shed light on interconnected biogeochemical processes in an aquifer system.</title>
        <authorList>
            <person name="Anantharaman K."/>
            <person name="Brown C.T."/>
            <person name="Hug L.A."/>
            <person name="Sharon I."/>
            <person name="Castelle C.J."/>
            <person name="Probst A.J."/>
            <person name="Thomas B.C."/>
            <person name="Singh A."/>
            <person name="Wilkins M.J."/>
            <person name="Karaoz U."/>
            <person name="Brodie E.L."/>
            <person name="Williams K.H."/>
            <person name="Hubbard S.S."/>
            <person name="Banfield J.F."/>
        </authorList>
    </citation>
    <scope>NUCLEOTIDE SEQUENCE [LARGE SCALE GENOMIC DNA]</scope>
</reference>
<dbReference type="EMBL" id="MFKH01000003">
    <property type="protein sequence ID" value="OGG37740.1"/>
    <property type="molecule type" value="Genomic_DNA"/>
</dbReference>
<dbReference type="InterPro" id="IPR000722">
    <property type="entry name" value="RNA_pol_asu"/>
</dbReference>
<dbReference type="Pfam" id="PF04997">
    <property type="entry name" value="RNA_pol_Rpb1_1"/>
    <property type="match status" value="1"/>
</dbReference>
<feature type="binding site" evidence="7">
    <location>
        <position position="60"/>
    </location>
    <ligand>
        <name>Zn(2+)</name>
        <dbReference type="ChEBI" id="CHEBI:29105"/>
        <label>1</label>
    </ligand>
</feature>
<dbReference type="Gene3D" id="1.10.1790.20">
    <property type="match status" value="1"/>
</dbReference>
<dbReference type="GO" id="GO:0000428">
    <property type="term" value="C:DNA-directed RNA polymerase complex"/>
    <property type="evidence" value="ECO:0007669"/>
    <property type="project" value="UniProtKB-KW"/>
</dbReference>
<evidence type="ECO:0000313" key="10">
    <source>
        <dbReference type="EMBL" id="OGG37740.1"/>
    </source>
</evidence>
<feature type="binding site" evidence="7">
    <location>
        <position position="494"/>
    </location>
    <ligand>
        <name>Mg(2+)</name>
        <dbReference type="ChEBI" id="CHEBI:18420"/>
    </ligand>
</feature>
<dbReference type="Gene3D" id="1.10.40.90">
    <property type="match status" value="1"/>
</dbReference>
<dbReference type="CDD" id="cd01609">
    <property type="entry name" value="RNAP_beta'_N"/>
    <property type="match status" value="1"/>
</dbReference>
<dbReference type="GO" id="GO:0006351">
    <property type="term" value="P:DNA-templated transcription"/>
    <property type="evidence" value="ECO:0007669"/>
    <property type="project" value="UniProtKB-UniRule"/>
</dbReference>
<dbReference type="InterPro" id="IPR038120">
    <property type="entry name" value="Rpb1_funnel_sf"/>
</dbReference>
<keyword evidence="4 7" id="KW-0479">Metal-binding</keyword>
<dbReference type="Gene3D" id="1.10.274.100">
    <property type="entry name" value="RNA polymerase Rpb1, domain 3"/>
    <property type="match status" value="2"/>
</dbReference>
<evidence type="ECO:0000256" key="1">
    <source>
        <dbReference type="ARBA" id="ARBA00022478"/>
    </source>
</evidence>
<keyword evidence="7" id="KW-0862">Zinc</keyword>
<feature type="domain" description="RNA polymerase N-terminal" evidence="9">
    <location>
        <begin position="264"/>
        <end position="544"/>
    </location>
</feature>
<dbReference type="Pfam" id="PF04998">
    <property type="entry name" value="RNA_pol_Rpb1_5"/>
    <property type="match status" value="1"/>
</dbReference>
<evidence type="ECO:0000256" key="2">
    <source>
        <dbReference type="ARBA" id="ARBA00022679"/>
    </source>
</evidence>
<dbReference type="InterPro" id="IPR012754">
    <property type="entry name" value="DNA-dir_RpoC_beta_prime_bact"/>
</dbReference>
<dbReference type="InterPro" id="IPR006592">
    <property type="entry name" value="RNA_pol_N"/>
</dbReference>
<dbReference type="Gene3D" id="1.10.150.390">
    <property type="match status" value="1"/>
</dbReference>
<evidence type="ECO:0000256" key="4">
    <source>
        <dbReference type="ARBA" id="ARBA00022723"/>
    </source>
</evidence>
<dbReference type="GO" id="GO:0008270">
    <property type="term" value="F:zinc ion binding"/>
    <property type="evidence" value="ECO:0007669"/>
    <property type="project" value="UniProtKB-UniRule"/>
</dbReference>
<feature type="binding site" evidence="7">
    <location>
        <position position="887"/>
    </location>
    <ligand>
        <name>Zn(2+)</name>
        <dbReference type="ChEBI" id="CHEBI:29105"/>
        <label>2</label>
    </ligand>
</feature>
<dbReference type="Gene3D" id="2.40.50.100">
    <property type="match status" value="1"/>
</dbReference>
<sequence>MLNIRDIDYLSIRLASPEEIRSWSQGEVTKPETLNYRTQRPEKDGLFSERIFGPTRDFECYCGKYKKVRYKGIVCERCGVEVTHSSVRRERMGHIELAAPVANIWFLRTMPSKLSTLLGVSVPKLERVVYYAAYIVTTVDEEGRKAALKAVDEEYGTLKKQDGADEDKLYRLWNQRKTILKTIRPGMLLSHDEYYRLSERFGEVFEAGRGAEAVLKLLKSIDLRKAANEVEKELEATNDAGRRKKLVRRLRLVKSMIESGVRPEWMVLTVVPVLPPELRPMVALDGGRYATADLNDLYRRVINRNNRLKRLIELNSPDVIVVNEKRMLQEAVDALIDNSKHPGSQMMGGRRRPLKSLTDLLKGKQGRFRRNLLGKRVDYSARSVIVVGPELELHECGLPKNLALEMFRPFVIHELIERGIVFNIRQANRIIEQGVSDVWAALEEVIKNKKVLLNRAPTLHRLGIQAFTPVLNEDLAIRIHPLVCTAFNADFDGDQMAVHLPLTAEAQYESRELMDASANLLKPANGEPIVSPTKDAVLGVYYLTDLEEGKGEPKTFADRTEALLAYELGVVGLRVPVRVRMDDGVIIETTCGRIIFNDVLPEEAGFVNERLGRKELEKVIATAIESVGVRRAAQYLDRIKNIGFIYSTVSGVSLAVSDALPPLEKGRIVKKAEEEVARIEGEFEEGLLTDAERRDRVIEAWTIARDEIGKLSPERLRADKGNSIYAIINSKARGSWSQLNQMVGMRGLVSNPQNEVIELPVRGNYREGLSILEYFISTHGARKGLTDTALKTASAGYLTRRLVDVAQDIIVRGRDCKTKQGVEVFRIDGDEYGYRFSERLYSRTSLENVKIGKKIVVRAGAIISREAAEVIEKSDIASVKVRSPIACRVAHGVCAKCYGLDLAKGAPVEEGEAVGIVAAQSIGEPGTQLTLRTFHVGGVAGIDITHGLPRVEEIFEARIPKGKAAMAKTDGVVSDIEEKDLLHIIKIAREGVKTPDEYAVAKNARLLVKKGEPITKGQELSEGRLDLREILKYRGVEALQRYIINEAQRIYIPEGTLIHDKHVEIMVRQMLSRVAVSEPGDTGYMQGEMVDKFKLRDMNKEIKARSGATAKAVQRVLGVTKVALSTESFLSAASFQETSRVLVNAAIEGKVDHLRGLKENVIIGKLIPAGTGLRGLPEGAITPIAAPEKPAPVAEGGEV</sequence>
<evidence type="ECO:0000256" key="8">
    <source>
        <dbReference type="RuleBase" id="RU004279"/>
    </source>
</evidence>
<dbReference type="Pfam" id="PF00623">
    <property type="entry name" value="RNA_pol_Rpb1_2"/>
    <property type="match status" value="2"/>
</dbReference>
<feature type="binding site" evidence="7">
    <location>
        <position position="492"/>
    </location>
    <ligand>
        <name>Mg(2+)</name>
        <dbReference type="ChEBI" id="CHEBI:18420"/>
    </ligand>
</feature>
<evidence type="ECO:0000256" key="5">
    <source>
        <dbReference type="ARBA" id="ARBA00023163"/>
    </source>
</evidence>
<feature type="binding site" evidence="7">
    <location>
        <position position="816"/>
    </location>
    <ligand>
        <name>Zn(2+)</name>
        <dbReference type="ChEBI" id="CHEBI:29105"/>
        <label>2</label>
    </ligand>
</feature>
<dbReference type="SUPFAM" id="SSF64484">
    <property type="entry name" value="beta and beta-prime subunits of DNA dependent RNA-polymerase"/>
    <property type="match status" value="1"/>
</dbReference>
<comment type="caution">
    <text evidence="10">The sequence shown here is derived from an EMBL/GenBank/DDBJ whole genome shotgun (WGS) entry which is preliminary data.</text>
</comment>
<dbReference type="Gene3D" id="1.10.132.30">
    <property type="match status" value="1"/>
</dbReference>
<dbReference type="SMART" id="SM00663">
    <property type="entry name" value="RPOLA_N"/>
    <property type="match status" value="1"/>
</dbReference>
<feature type="binding site" evidence="7">
    <location>
        <position position="75"/>
    </location>
    <ligand>
        <name>Zn(2+)</name>
        <dbReference type="ChEBI" id="CHEBI:29105"/>
        <label>1</label>
    </ligand>
</feature>
<comment type="subunit">
    <text evidence="7">The RNAP catalytic core consists of 2 alpha, 1 beta, 1 beta' and 1 omega subunit. When a sigma factor is associated with the core the holoenzyme is formed, which can initiate transcription.</text>
</comment>
<keyword evidence="2 7" id="KW-0808">Transferase</keyword>
<dbReference type="Pfam" id="PF05000">
    <property type="entry name" value="RNA_pol_Rpb1_4"/>
    <property type="match status" value="1"/>
</dbReference>
<accession>A0A1F6BLF5</accession>
<dbReference type="InterPro" id="IPR045867">
    <property type="entry name" value="DNA-dir_RpoC_beta_prime"/>
</dbReference>
<dbReference type="GO" id="GO:0000287">
    <property type="term" value="F:magnesium ion binding"/>
    <property type="evidence" value="ECO:0007669"/>
    <property type="project" value="UniProtKB-UniRule"/>
</dbReference>
<protein>
    <recommendedName>
        <fullName evidence="7">DNA-directed RNA polymerase subunit beta'</fullName>
        <shortName evidence="7">RNAP subunit beta'</shortName>
        <ecNumber evidence="7">2.7.7.6</ecNumber>
    </recommendedName>
    <alternativeName>
        <fullName evidence="7">RNA polymerase subunit beta'</fullName>
    </alternativeName>
    <alternativeName>
        <fullName evidence="7">Transcriptase subunit beta'</fullName>
    </alternativeName>
</protein>
<dbReference type="InterPro" id="IPR007081">
    <property type="entry name" value="RNA_pol_Rpb1_5"/>
</dbReference>
<evidence type="ECO:0000259" key="9">
    <source>
        <dbReference type="SMART" id="SM00663"/>
    </source>
</evidence>
<dbReference type="InterPro" id="IPR007066">
    <property type="entry name" value="RNA_pol_Rpb1_3"/>
</dbReference>
<comment type="cofactor">
    <cofactor evidence="7">
        <name>Zn(2+)</name>
        <dbReference type="ChEBI" id="CHEBI:29105"/>
    </cofactor>
    <text evidence="7">Binds 2 Zn(2+) ions per subunit.</text>
</comment>
<dbReference type="HAMAP" id="MF_01322">
    <property type="entry name" value="RNApol_bact_RpoC"/>
    <property type="match status" value="1"/>
</dbReference>